<dbReference type="GO" id="GO:0003677">
    <property type="term" value="F:DNA binding"/>
    <property type="evidence" value="ECO:0007669"/>
    <property type="project" value="UniProtKB-KW"/>
</dbReference>
<dbReference type="STRING" id="246786.GS18_0210395"/>
<evidence type="ECO:0000256" key="1">
    <source>
        <dbReference type="ARBA" id="ARBA00023125"/>
    </source>
</evidence>
<dbReference type="GO" id="GO:0003700">
    <property type="term" value="F:DNA-binding transcription factor activity"/>
    <property type="evidence" value="ECO:0007669"/>
    <property type="project" value="InterPro"/>
</dbReference>
<evidence type="ECO:0000259" key="2">
    <source>
        <dbReference type="SMART" id="SM00418"/>
    </source>
</evidence>
<dbReference type="Gene3D" id="6.10.140.2180">
    <property type="match status" value="1"/>
</dbReference>
<dbReference type="Gene3D" id="1.10.10.10">
    <property type="entry name" value="Winged helix-like DNA-binding domain superfamily/Winged helix DNA-binding domain"/>
    <property type="match status" value="1"/>
</dbReference>
<keyword evidence="4" id="KW-1185">Reference proteome</keyword>
<dbReference type="Pfam" id="PF12840">
    <property type="entry name" value="HTH_20"/>
    <property type="match status" value="1"/>
</dbReference>
<feature type="domain" description="HTH arsR-type" evidence="2">
    <location>
        <begin position="3"/>
        <end position="80"/>
    </location>
</feature>
<dbReference type="InterPro" id="IPR036388">
    <property type="entry name" value="WH-like_DNA-bd_sf"/>
</dbReference>
<evidence type="ECO:0000313" key="4">
    <source>
        <dbReference type="Proteomes" id="UP000028549"/>
    </source>
</evidence>
<dbReference type="CDD" id="cd00090">
    <property type="entry name" value="HTH_ARSR"/>
    <property type="match status" value="1"/>
</dbReference>
<name>A0A084GW30_METID</name>
<dbReference type="AlphaFoldDB" id="A0A084GW30"/>
<accession>A0A084GW30</accession>
<dbReference type="InterPro" id="IPR001845">
    <property type="entry name" value="HTH_ArsR_DNA-bd_dom"/>
</dbReference>
<dbReference type="Proteomes" id="UP000028549">
    <property type="component" value="Unassembled WGS sequence"/>
</dbReference>
<gene>
    <name evidence="3" type="ORF">GS18_0210395</name>
</gene>
<dbReference type="EMBL" id="JNVC02000005">
    <property type="protein sequence ID" value="KEZ51542.1"/>
    <property type="molecule type" value="Genomic_DNA"/>
</dbReference>
<sequence length="177" mass="20325">MDLILHPVRMQIIQQLSRNDATVSQLKEWISDIPQATLYRHLNILKENKIIFVKEERKIRGAVERTYAIEKQNPVVSLEELKSMSGEEHLNMFMTFLSNVTGQAKSYLLANPDLSNDPFGYSQIDLYLTKEEVEDLSKSMNELLSRFITNKPSSQNEKVTLIQMLLPEPKTIKGSAD</sequence>
<dbReference type="SMART" id="SM00418">
    <property type="entry name" value="HTH_ARSR"/>
    <property type="match status" value="1"/>
</dbReference>
<protein>
    <recommendedName>
        <fullName evidence="2">HTH arsR-type domain-containing protein</fullName>
    </recommendedName>
</protein>
<comment type="caution">
    <text evidence="3">The sequence shown here is derived from an EMBL/GenBank/DDBJ whole genome shotgun (WGS) entry which is preliminary data.</text>
</comment>
<dbReference type="SUPFAM" id="SSF46785">
    <property type="entry name" value="Winged helix' DNA-binding domain"/>
    <property type="match status" value="1"/>
</dbReference>
<dbReference type="NCBIfam" id="NF005061">
    <property type="entry name" value="PRK06474.1"/>
    <property type="match status" value="1"/>
</dbReference>
<keyword evidence="1" id="KW-0238">DNA-binding</keyword>
<evidence type="ECO:0000313" key="3">
    <source>
        <dbReference type="EMBL" id="KEZ51542.1"/>
    </source>
</evidence>
<dbReference type="InterPro" id="IPR036390">
    <property type="entry name" value="WH_DNA-bd_sf"/>
</dbReference>
<organism evidence="3 4">
    <name type="scientific">Metabacillus indicus</name>
    <name type="common">Bacillus indicus</name>
    <dbReference type="NCBI Taxonomy" id="246786"/>
    <lineage>
        <taxon>Bacteria</taxon>
        <taxon>Bacillati</taxon>
        <taxon>Bacillota</taxon>
        <taxon>Bacilli</taxon>
        <taxon>Bacillales</taxon>
        <taxon>Bacillaceae</taxon>
        <taxon>Metabacillus</taxon>
    </lineage>
</organism>
<proteinExistence type="predicted"/>
<dbReference type="InterPro" id="IPR011991">
    <property type="entry name" value="ArsR-like_HTH"/>
</dbReference>
<reference evidence="3 4" key="1">
    <citation type="journal article" date="2005" name="Int. J. Syst. Evol. Microbiol.">
        <title>Bacillus cibi sp. nov., isolated from jeotgal, a traditional Korean fermented seafood.</title>
        <authorList>
            <person name="Yoon J.H."/>
            <person name="Lee C.H."/>
            <person name="Oh T.K."/>
        </authorList>
    </citation>
    <scope>NUCLEOTIDE SEQUENCE [LARGE SCALE GENOMIC DNA]</scope>
    <source>
        <strain evidence="3 4">DSM 16189</strain>
    </source>
</reference>